<dbReference type="EMBL" id="CP010537">
    <property type="protein sequence ID" value="AJG23958.1"/>
    <property type="molecule type" value="Genomic_DNA"/>
</dbReference>
<organism evidence="1 2">
    <name type="scientific">Cupriavidus basilensis</name>
    <dbReference type="NCBI Taxonomy" id="68895"/>
    <lineage>
        <taxon>Bacteria</taxon>
        <taxon>Pseudomonadati</taxon>
        <taxon>Pseudomonadota</taxon>
        <taxon>Betaproteobacteria</taxon>
        <taxon>Burkholderiales</taxon>
        <taxon>Burkholderiaceae</taxon>
        <taxon>Cupriavidus</taxon>
    </lineage>
</organism>
<accession>A0A0C4YLM1</accession>
<gene>
    <name evidence="1" type="ORF">RR42_s2376</name>
</gene>
<dbReference type="RefSeq" id="WP_043355946.1">
    <property type="nucleotide sequence ID" value="NZ_CP010537.1"/>
</dbReference>
<evidence type="ECO:0000313" key="1">
    <source>
        <dbReference type="EMBL" id="AJG23958.1"/>
    </source>
</evidence>
<dbReference type="OrthoDB" id="9800027at2"/>
<proteinExistence type="predicted"/>
<evidence type="ECO:0008006" key="3">
    <source>
        <dbReference type="Google" id="ProtNLM"/>
    </source>
</evidence>
<name>A0A0C4YLM1_9BURK</name>
<dbReference type="InterPro" id="IPR025336">
    <property type="entry name" value="SCO4226-like"/>
</dbReference>
<protein>
    <recommendedName>
        <fullName evidence="3">DUF4242 domain-containing protein</fullName>
    </recommendedName>
</protein>
<keyword evidence="2" id="KW-1185">Reference proteome</keyword>
<dbReference type="Proteomes" id="UP000031843">
    <property type="component" value="Chromosome secondary"/>
</dbReference>
<dbReference type="KEGG" id="cbw:RR42_s2376"/>
<reference evidence="1 2" key="1">
    <citation type="journal article" date="2015" name="Genome Announc.">
        <title>Complete Genome Sequence of Cupriavidus basilensis 4G11, Isolated from the Oak Ridge Field Research Center Site.</title>
        <authorList>
            <person name="Ray J."/>
            <person name="Waters R.J."/>
            <person name="Skerker J.M."/>
            <person name="Kuehl J.V."/>
            <person name="Price M.N."/>
            <person name="Huang J."/>
            <person name="Chakraborty R."/>
            <person name="Arkin A.P."/>
            <person name="Deutschbauer A."/>
        </authorList>
    </citation>
    <scope>NUCLEOTIDE SEQUENCE [LARGE SCALE GENOMIC DNA]</scope>
    <source>
        <strain evidence="1">4G11</strain>
    </source>
</reference>
<sequence>MSHIVVERSFATPQSDDDMKIVADRERPCLALYNVTWKRSLIAADRKRMVCEYEAADAETVRKIQHEAAASFDRVWVGDVIE</sequence>
<dbReference type="AlphaFoldDB" id="A0A0C4YLM1"/>
<dbReference type="Pfam" id="PF14026">
    <property type="entry name" value="SCO4226-like"/>
    <property type="match status" value="1"/>
</dbReference>
<evidence type="ECO:0000313" key="2">
    <source>
        <dbReference type="Proteomes" id="UP000031843"/>
    </source>
</evidence>